<dbReference type="InterPro" id="IPR013519">
    <property type="entry name" value="Int_alpha_beta-p"/>
</dbReference>
<evidence type="ECO:0000256" key="5">
    <source>
        <dbReference type="SAM" id="SignalP"/>
    </source>
</evidence>
<keyword evidence="3" id="KW-0378">Hydrolase</keyword>
<evidence type="ECO:0000313" key="6">
    <source>
        <dbReference type="EMBL" id="TLS46828.1"/>
    </source>
</evidence>
<dbReference type="Pfam" id="PF13517">
    <property type="entry name" value="FG-GAP_3"/>
    <property type="match status" value="1"/>
</dbReference>
<protein>
    <submittedName>
        <fullName evidence="6">VCBS repeat-containing protein</fullName>
    </submittedName>
</protein>
<dbReference type="Gene3D" id="2.130.10.130">
    <property type="entry name" value="Integrin alpha, N-terminal"/>
    <property type="match status" value="4"/>
</dbReference>
<dbReference type="GO" id="GO:0008305">
    <property type="term" value="C:integrin complex"/>
    <property type="evidence" value="ECO:0007669"/>
    <property type="project" value="InterPro"/>
</dbReference>
<keyword evidence="4" id="KW-0325">Glycoprotein</keyword>
<dbReference type="PROSITE" id="PS51470">
    <property type="entry name" value="FG_GAP"/>
    <property type="match status" value="3"/>
</dbReference>
<sequence length="498" mass="49202">MRVRTLAVATTVALTAVLAAAGLGAPAAVAATPSGLAGDFNGDGYPDLAVGVPSAQVGDQAKAGYVNVVWGGPDGPGTDSSVRISQATSGVPGTPEAGDLFGSAVAAADVDGDGYADLVVGASSESLSSDKYAEQGTVTVLRGSASGFTGGGYTVARGDTELSRIGRVIAAGDVNGDGRADLALTRDADEHGGAVLRPGPLTAGSPDTLTGEIAGADLGRVNALATGDFDGDGDDDLALSASATETRFTRVYRWQDGAPVQLWSATASAASLAAADFDADGTDDLVLGYCYPNYEADTPDCADYSTGRAEVFKGGLVRVAYGSKSDGFGARTQDIHQDTPGIAGTAESEDRLGAAVAAGDIDGDGHADLAIGDPNEAVGSQQNAGMVVAVRGTSTGLLTSGGTATSFGFTQNTAGVAGTAEWGDRFGASVRLQDYDADGHADLAAGAPGENSAKGGVWLLPGTAQGPTATGSPALTPRSLGLPSSTSALEYGLVIGRG</sequence>
<feature type="chain" id="PRO_5024446195" evidence="5">
    <location>
        <begin position="31"/>
        <end position="498"/>
    </location>
</feature>
<feature type="signal peptide" evidence="5">
    <location>
        <begin position="1"/>
        <end position="30"/>
    </location>
</feature>
<dbReference type="EMBL" id="VBZC01000006">
    <property type="protein sequence ID" value="TLS46828.1"/>
    <property type="molecule type" value="Genomic_DNA"/>
</dbReference>
<evidence type="ECO:0000313" key="7">
    <source>
        <dbReference type="Proteomes" id="UP000305906"/>
    </source>
</evidence>
<evidence type="ECO:0000256" key="2">
    <source>
        <dbReference type="ARBA" id="ARBA00022737"/>
    </source>
</evidence>
<proteinExistence type="predicted"/>
<keyword evidence="1 5" id="KW-0732">Signal</keyword>
<dbReference type="RefSeq" id="WP_138044196.1">
    <property type="nucleotide sequence ID" value="NZ_VBZC01000006.1"/>
</dbReference>
<dbReference type="AlphaFoldDB" id="A0A5R9FZY6"/>
<dbReference type="Proteomes" id="UP000305906">
    <property type="component" value="Unassembled WGS sequence"/>
</dbReference>
<keyword evidence="2" id="KW-0677">Repeat</keyword>
<evidence type="ECO:0000256" key="3">
    <source>
        <dbReference type="ARBA" id="ARBA00022801"/>
    </source>
</evidence>
<dbReference type="PANTHER" id="PTHR23221">
    <property type="entry name" value="GLYCOSYLPHOSPHATIDYLINOSITOL PHOSPHOLIPASE D"/>
    <property type="match status" value="1"/>
</dbReference>
<name>A0A5R9FZY6_9ACTN</name>
<dbReference type="GO" id="GO:0016787">
    <property type="term" value="F:hydrolase activity"/>
    <property type="evidence" value="ECO:0007669"/>
    <property type="project" value="UniProtKB-KW"/>
</dbReference>
<dbReference type="InterPro" id="IPR000413">
    <property type="entry name" value="Integrin_alpha"/>
</dbReference>
<dbReference type="Pfam" id="PF01839">
    <property type="entry name" value="FG-GAP"/>
    <property type="match status" value="5"/>
</dbReference>
<dbReference type="SUPFAM" id="SSF69318">
    <property type="entry name" value="Integrin alpha N-terminal domain"/>
    <property type="match status" value="1"/>
</dbReference>
<accession>A0A5R9FZY6</accession>
<dbReference type="PRINTS" id="PR01185">
    <property type="entry name" value="INTEGRINA"/>
</dbReference>
<comment type="caution">
    <text evidence="6">The sequence shown here is derived from an EMBL/GenBank/DDBJ whole genome shotgun (WGS) entry which is preliminary data.</text>
</comment>
<gene>
    <name evidence="6" type="ORF">FE633_06865</name>
</gene>
<organism evidence="6 7">
    <name type="scientific">Streptomyces montanus</name>
    <dbReference type="NCBI Taxonomy" id="2580423"/>
    <lineage>
        <taxon>Bacteria</taxon>
        <taxon>Bacillati</taxon>
        <taxon>Actinomycetota</taxon>
        <taxon>Actinomycetes</taxon>
        <taxon>Kitasatosporales</taxon>
        <taxon>Streptomycetaceae</taxon>
        <taxon>Streptomyces</taxon>
    </lineage>
</organism>
<evidence type="ECO:0000256" key="4">
    <source>
        <dbReference type="ARBA" id="ARBA00023180"/>
    </source>
</evidence>
<evidence type="ECO:0000256" key="1">
    <source>
        <dbReference type="ARBA" id="ARBA00022729"/>
    </source>
</evidence>
<keyword evidence="7" id="KW-1185">Reference proteome</keyword>
<dbReference type="InterPro" id="IPR013517">
    <property type="entry name" value="FG-GAP"/>
</dbReference>
<dbReference type="GO" id="GO:0007155">
    <property type="term" value="P:cell adhesion"/>
    <property type="evidence" value="ECO:0007669"/>
    <property type="project" value="InterPro"/>
</dbReference>
<dbReference type="InterPro" id="IPR028994">
    <property type="entry name" value="Integrin_alpha_N"/>
</dbReference>
<dbReference type="SMART" id="SM00191">
    <property type="entry name" value="Int_alpha"/>
    <property type="match status" value="6"/>
</dbReference>
<dbReference type="PANTHER" id="PTHR23221:SF7">
    <property type="entry name" value="PHOSPHATIDYLINOSITOL-GLYCAN-SPECIFIC PHOSPHOLIPASE D"/>
    <property type="match status" value="1"/>
</dbReference>
<reference evidence="6 7" key="1">
    <citation type="submission" date="2019-05" db="EMBL/GenBank/DDBJ databases">
        <title>Streptomyces sp. NEAU-C151, a novel actinomycete isolated from soil.</title>
        <authorList>
            <person name="Han L."/>
            <person name="Jiang H."/>
        </authorList>
    </citation>
    <scope>NUCLEOTIDE SEQUENCE [LARGE SCALE GENOMIC DNA]</scope>
    <source>
        <strain evidence="6 7">NEAU-C151</strain>
    </source>
</reference>